<name>A0ABM6KF66_9BACI</name>
<sequence>MGLLANYRFLFISIFLMLWFPQAVYGEVASTPITSSEAQPNKFIVILCTIAVILLFSLFKWWKDKKAA</sequence>
<evidence type="ECO:0000313" key="2">
    <source>
        <dbReference type="EMBL" id="ART75006.1"/>
    </source>
</evidence>
<accession>A0ABM6KF66</accession>
<keyword evidence="1" id="KW-0472">Membrane</keyword>
<feature type="transmembrane region" description="Helical" evidence="1">
    <location>
        <begin position="42"/>
        <end position="62"/>
    </location>
</feature>
<gene>
    <name evidence="2" type="ORF">B4U37_02630</name>
</gene>
<keyword evidence="1" id="KW-0812">Transmembrane</keyword>
<proteinExistence type="predicted"/>
<keyword evidence="3" id="KW-1185">Reference proteome</keyword>
<dbReference type="EMBL" id="CP020880">
    <property type="protein sequence ID" value="ART75006.1"/>
    <property type="molecule type" value="Genomic_DNA"/>
</dbReference>
<evidence type="ECO:0000313" key="3">
    <source>
        <dbReference type="Proteomes" id="UP000195573"/>
    </source>
</evidence>
<organism evidence="2 3">
    <name type="scientific">Sutcliffiella horikoshii</name>
    <dbReference type="NCBI Taxonomy" id="79883"/>
    <lineage>
        <taxon>Bacteria</taxon>
        <taxon>Bacillati</taxon>
        <taxon>Bacillota</taxon>
        <taxon>Bacilli</taxon>
        <taxon>Bacillales</taxon>
        <taxon>Bacillaceae</taxon>
        <taxon>Sutcliffiella</taxon>
    </lineage>
</organism>
<dbReference type="Proteomes" id="UP000195573">
    <property type="component" value="Chromosome"/>
</dbReference>
<keyword evidence="1" id="KW-1133">Transmembrane helix</keyword>
<protein>
    <submittedName>
        <fullName evidence="2">Uncharacterized protein</fullName>
    </submittedName>
</protein>
<evidence type="ECO:0000256" key="1">
    <source>
        <dbReference type="SAM" id="Phobius"/>
    </source>
</evidence>
<reference evidence="2 3" key="1">
    <citation type="submission" date="2017-04" db="EMBL/GenBank/DDBJ databases">
        <title>Complete Genome Sequence of the Bacillus horikoshii 20a strain from Cuatro Cienegas, Coahuila, Mexico.</title>
        <authorList>
            <person name="Zarza E."/>
            <person name="Alcaraz L.D."/>
            <person name="Aguilar-Salinas B."/>
            <person name="Islas A."/>
            <person name="Olmedo-Alvarez G."/>
        </authorList>
    </citation>
    <scope>NUCLEOTIDE SEQUENCE [LARGE SCALE GENOMIC DNA]</scope>
    <source>
        <strain evidence="2 3">20a</strain>
    </source>
</reference>